<keyword evidence="2" id="KW-1185">Reference proteome</keyword>
<dbReference type="EMBL" id="CAJHNH020000587">
    <property type="protein sequence ID" value="CAG5118664.1"/>
    <property type="molecule type" value="Genomic_DNA"/>
</dbReference>
<dbReference type="AlphaFoldDB" id="A0A8S3YNI3"/>
<organism evidence="1 2">
    <name type="scientific">Candidula unifasciata</name>
    <dbReference type="NCBI Taxonomy" id="100452"/>
    <lineage>
        <taxon>Eukaryota</taxon>
        <taxon>Metazoa</taxon>
        <taxon>Spiralia</taxon>
        <taxon>Lophotrochozoa</taxon>
        <taxon>Mollusca</taxon>
        <taxon>Gastropoda</taxon>
        <taxon>Heterobranchia</taxon>
        <taxon>Euthyneura</taxon>
        <taxon>Panpulmonata</taxon>
        <taxon>Eupulmonata</taxon>
        <taxon>Stylommatophora</taxon>
        <taxon>Helicina</taxon>
        <taxon>Helicoidea</taxon>
        <taxon>Geomitridae</taxon>
        <taxon>Candidula</taxon>
    </lineage>
</organism>
<evidence type="ECO:0000313" key="2">
    <source>
        <dbReference type="Proteomes" id="UP000678393"/>
    </source>
</evidence>
<evidence type="ECO:0000313" key="1">
    <source>
        <dbReference type="EMBL" id="CAG5118664.1"/>
    </source>
</evidence>
<sequence length="73" mass="8541">LNPLVCITCKLIFNFSPARYEAIDLNKKKLIEEILVEERDDAIIRVAKLRKRQPPKLRSKARNIASNIINYYV</sequence>
<gene>
    <name evidence="1" type="ORF">CUNI_LOCUS4222</name>
</gene>
<name>A0A8S3YNI3_9EUPU</name>
<reference evidence="1" key="1">
    <citation type="submission" date="2021-04" db="EMBL/GenBank/DDBJ databases">
        <authorList>
            <consortium name="Molecular Ecology Group"/>
        </authorList>
    </citation>
    <scope>NUCLEOTIDE SEQUENCE</scope>
</reference>
<feature type="non-terminal residue" evidence="1">
    <location>
        <position position="73"/>
    </location>
</feature>
<accession>A0A8S3YNI3</accession>
<dbReference type="Proteomes" id="UP000678393">
    <property type="component" value="Unassembled WGS sequence"/>
</dbReference>
<proteinExistence type="predicted"/>
<protein>
    <submittedName>
        <fullName evidence="1">Uncharacterized protein</fullName>
    </submittedName>
</protein>
<dbReference type="OrthoDB" id="6137861at2759"/>
<comment type="caution">
    <text evidence="1">The sequence shown here is derived from an EMBL/GenBank/DDBJ whole genome shotgun (WGS) entry which is preliminary data.</text>
</comment>
<feature type="non-terminal residue" evidence="1">
    <location>
        <position position="1"/>
    </location>
</feature>